<evidence type="ECO:0000256" key="6">
    <source>
        <dbReference type="ARBA" id="ARBA00022989"/>
    </source>
</evidence>
<evidence type="ECO:0000259" key="9">
    <source>
        <dbReference type="PROSITE" id="PS50850"/>
    </source>
</evidence>
<dbReference type="PANTHER" id="PTHR23502">
    <property type="entry name" value="MAJOR FACILITATOR SUPERFAMILY"/>
    <property type="match status" value="1"/>
</dbReference>
<protein>
    <recommendedName>
        <fullName evidence="8">Bcr/CflA family efflux transporter</fullName>
    </recommendedName>
</protein>
<proteinExistence type="inferred from homology"/>
<dbReference type="Pfam" id="PF07690">
    <property type="entry name" value="MFS_1"/>
    <property type="match status" value="1"/>
</dbReference>
<dbReference type="GO" id="GO:0015385">
    <property type="term" value="F:sodium:proton antiporter activity"/>
    <property type="evidence" value="ECO:0007669"/>
    <property type="project" value="TreeGrafter"/>
</dbReference>
<feature type="transmembrane region" description="Helical" evidence="8">
    <location>
        <begin position="301"/>
        <end position="328"/>
    </location>
</feature>
<dbReference type="GO" id="GO:0005886">
    <property type="term" value="C:plasma membrane"/>
    <property type="evidence" value="ECO:0007669"/>
    <property type="project" value="UniProtKB-SubCell"/>
</dbReference>
<gene>
    <name evidence="10" type="ORF">BK663_24610</name>
</gene>
<keyword evidence="3 8" id="KW-0813">Transport</keyword>
<feature type="transmembrane region" description="Helical" evidence="8">
    <location>
        <begin position="340"/>
        <end position="362"/>
    </location>
</feature>
<feature type="transmembrane region" description="Helical" evidence="8">
    <location>
        <begin position="211"/>
        <end position="233"/>
    </location>
</feature>
<feature type="domain" description="Major facilitator superfamily (MFS) profile" evidence="9">
    <location>
        <begin position="5"/>
        <end position="388"/>
    </location>
</feature>
<organism evidence="10 11">
    <name type="scientific">Pseudomonas lini</name>
    <dbReference type="NCBI Taxonomy" id="163011"/>
    <lineage>
        <taxon>Bacteria</taxon>
        <taxon>Pseudomonadati</taxon>
        <taxon>Pseudomonadota</taxon>
        <taxon>Gammaproteobacteria</taxon>
        <taxon>Pseudomonadales</taxon>
        <taxon>Pseudomonadaceae</taxon>
        <taxon>Pseudomonas</taxon>
    </lineage>
</organism>
<comment type="caution">
    <text evidence="10">The sequence shown here is derived from an EMBL/GenBank/DDBJ whole genome shotgun (WGS) entry which is preliminary data.</text>
</comment>
<evidence type="ECO:0000256" key="3">
    <source>
        <dbReference type="ARBA" id="ARBA00022448"/>
    </source>
</evidence>
<evidence type="ECO:0000313" key="10">
    <source>
        <dbReference type="EMBL" id="RON22280.1"/>
    </source>
</evidence>
<evidence type="ECO:0000256" key="7">
    <source>
        <dbReference type="ARBA" id="ARBA00023136"/>
    </source>
</evidence>
<evidence type="ECO:0000256" key="2">
    <source>
        <dbReference type="ARBA" id="ARBA00006236"/>
    </source>
</evidence>
<feature type="transmembrane region" description="Helical" evidence="8">
    <location>
        <begin position="368"/>
        <end position="389"/>
    </location>
</feature>
<feature type="transmembrane region" description="Helical" evidence="8">
    <location>
        <begin position="96"/>
        <end position="117"/>
    </location>
</feature>
<dbReference type="GO" id="GO:1990961">
    <property type="term" value="P:xenobiotic detoxification by transmembrane export across the plasma membrane"/>
    <property type="evidence" value="ECO:0007669"/>
    <property type="project" value="InterPro"/>
</dbReference>
<dbReference type="GO" id="GO:0042910">
    <property type="term" value="F:xenobiotic transmembrane transporter activity"/>
    <property type="evidence" value="ECO:0007669"/>
    <property type="project" value="InterPro"/>
</dbReference>
<dbReference type="CDD" id="cd17320">
    <property type="entry name" value="MFS_MdfA_MDR_like"/>
    <property type="match status" value="1"/>
</dbReference>
<evidence type="ECO:0000313" key="11">
    <source>
        <dbReference type="Proteomes" id="UP000284168"/>
    </source>
</evidence>
<keyword evidence="4" id="KW-1003">Cell membrane</keyword>
<feature type="transmembrane region" description="Helical" evidence="8">
    <location>
        <begin position="157"/>
        <end position="175"/>
    </location>
</feature>
<evidence type="ECO:0000256" key="5">
    <source>
        <dbReference type="ARBA" id="ARBA00022692"/>
    </source>
</evidence>
<feature type="transmembrane region" description="Helical" evidence="8">
    <location>
        <begin position="245"/>
        <end position="264"/>
    </location>
</feature>
<name>A0A423I9V3_9PSED</name>
<evidence type="ECO:0000256" key="8">
    <source>
        <dbReference type="RuleBase" id="RU365088"/>
    </source>
</evidence>
<dbReference type="InterPro" id="IPR020846">
    <property type="entry name" value="MFS_dom"/>
</dbReference>
<feature type="transmembrane region" description="Helical" evidence="8">
    <location>
        <begin position="71"/>
        <end position="90"/>
    </location>
</feature>
<dbReference type="SUPFAM" id="SSF103473">
    <property type="entry name" value="MFS general substrate transporter"/>
    <property type="match status" value="1"/>
</dbReference>
<feature type="transmembrane region" description="Helical" evidence="8">
    <location>
        <begin position="276"/>
        <end position="295"/>
    </location>
</feature>
<sequence>MKFTHILLLAGLSMLGPLGIDMYLPAMPTISEQLGATSWVIQLSLSAYLVGLAAMMLVYGALSDRLGRRPVLLWSTAAFSLCSLAVACSTNTEQLLLFRILQGLSAGAGGVVGRALIQDSLQGAAAMRAMSQVIMAFVLAPAVAPLIGGYLLDALGWRAIFLAQAGFGTILFIWAQVQLGETLKPAQRATLSLRSMGASYLKVAKDAHFQAMVLASSLTFMVFSLYIGAASWFVLQVLKLQVTQFGWVFMPLVAGAMLGSAVSARQASRWSRSKHLLVGYAVLLSASACNSVYFICVDTPAVPFAVLALGVASFGFALVNPCLCLIAVERHAGCKGMANSLLSFEQTLFFAAVTGLLCSVLAPSATALAAALLFAGLLSACVVACSGILQHPFNRVSAGSS</sequence>
<evidence type="ECO:0000256" key="1">
    <source>
        <dbReference type="ARBA" id="ARBA00004651"/>
    </source>
</evidence>
<feature type="transmembrane region" description="Helical" evidence="8">
    <location>
        <begin position="129"/>
        <end position="151"/>
    </location>
</feature>
<keyword evidence="5 8" id="KW-0812">Transmembrane</keyword>
<dbReference type="RefSeq" id="WP_123722493.1">
    <property type="nucleotide sequence ID" value="NZ_MOBN01000041.1"/>
</dbReference>
<dbReference type="Proteomes" id="UP000284168">
    <property type="component" value="Unassembled WGS sequence"/>
</dbReference>
<dbReference type="NCBIfam" id="TIGR00710">
    <property type="entry name" value="efflux_Bcr_CflA"/>
    <property type="match status" value="1"/>
</dbReference>
<dbReference type="PANTHER" id="PTHR23502:SF132">
    <property type="entry name" value="POLYAMINE TRANSPORTER 2-RELATED"/>
    <property type="match status" value="1"/>
</dbReference>
<dbReference type="InterPro" id="IPR011701">
    <property type="entry name" value="MFS"/>
</dbReference>
<dbReference type="EMBL" id="MOBN01000041">
    <property type="protein sequence ID" value="RON22280.1"/>
    <property type="molecule type" value="Genomic_DNA"/>
</dbReference>
<dbReference type="AlphaFoldDB" id="A0A423I9V3"/>
<dbReference type="InterPro" id="IPR036259">
    <property type="entry name" value="MFS_trans_sf"/>
</dbReference>
<comment type="caution">
    <text evidence="8">Lacks conserved residue(s) required for the propagation of feature annotation.</text>
</comment>
<dbReference type="InterPro" id="IPR004812">
    <property type="entry name" value="Efflux_drug-R_Bcr/CmlA"/>
</dbReference>
<accession>A0A423I9V3</accession>
<keyword evidence="7 8" id="KW-0472">Membrane</keyword>
<comment type="similarity">
    <text evidence="2 8">Belongs to the major facilitator superfamily. Bcr/CmlA family.</text>
</comment>
<keyword evidence="6 8" id="KW-1133">Transmembrane helix</keyword>
<feature type="transmembrane region" description="Helical" evidence="8">
    <location>
        <begin position="39"/>
        <end position="59"/>
    </location>
</feature>
<comment type="subcellular location">
    <subcellularLocation>
        <location evidence="8">Cell inner membrane</location>
        <topology evidence="8">Multi-pass membrane protein</topology>
    </subcellularLocation>
    <subcellularLocation>
        <location evidence="1">Cell membrane</location>
        <topology evidence="1">Multi-pass membrane protein</topology>
    </subcellularLocation>
</comment>
<keyword evidence="8" id="KW-0997">Cell inner membrane</keyword>
<reference evidence="10 11" key="1">
    <citation type="submission" date="2016-10" db="EMBL/GenBank/DDBJ databases">
        <title>Comparative genome analysis of multiple Pseudomonas spp. focuses on biocontrol and plant growth promoting traits.</title>
        <authorList>
            <person name="Tao X.-Y."/>
            <person name="Taylor C.G."/>
        </authorList>
    </citation>
    <scope>NUCLEOTIDE SEQUENCE [LARGE SCALE GENOMIC DNA]</scope>
    <source>
        <strain evidence="10 11">48C10</strain>
    </source>
</reference>
<evidence type="ECO:0000256" key="4">
    <source>
        <dbReference type="ARBA" id="ARBA00022475"/>
    </source>
</evidence>
<dbReference type="Gene3D" id="1.20.1720.10">
    <property type="entry name" value="Multidrug resistance protein D"/>
    <property type="match status" value="1"/>
</dbReference>
<dbReference type="PROSITE" id="PS50850">
    <property type="entry name" value="MFS"/>
    <property type="match status" value="1"/>
</dbReference>